<dbReference type="PROSITE" id="PS50931">
    <property type="entry name" value="HTH_LYSR"/>
    <property type="match status" value="1"/>
</dbReference>
<comment type="similarity">
    <text evidence="1">Belongs to the LysR transcriptional regulatory family.</text>
</comment>
<dbReference type="InterPro" id="IPR000847">
    <property type="entry name" value="LysR_HTH_N"/>
</dbReference>
<dbReference type="SUPFAM" id="SSF46785">
    <property type="entry name" value="Winged helix' DNA-binding domain"/>
    <property type="match status" value="1"/>
</dbReference>
<feature type="domain" description="HTH lysR-type" evidence="5">
    <location>
        <begin position="1"/>
        <end position="56"/>
    </location>
</feature>
<dbReference type="InterPro" id="IPR005119">
    <property type="entry name" value="LysR_subst-bd"/>
</dbReference>
<dbReference type="InterPro" id="IPR036388">
    <property type="entry name" value="WH-like_DNA-bd_sf"/>
</dbReference>
<evidence type="ECO:0000256" key="2">
    <source>
        <dbReference type="ARBA" id="ARBA00023015"/>
    </source>
</evidence>
<proteinExistence type="inferred from homology"/>
<evidence type="ECO:0000256" key="4">
    <source>
        <dbReference type="ARBA" id="ARBA00023163"/>
    </source>
</evidence>
<protein>
    <submittedName>
        <fullName evidence="6">LysR family transcriptional regulator</fullName>
    </submittedName>
</protein>
<keyword evidence="2" id="KW-0805">Transcription regulation</keyword>
<keyword evidence="3" id="KW-0238">DNA-binding</keyword>
<sequence length="298" mass="32492">MKALIAFEAAFRLGSMTAAAQEQGTTQPVISQRIRSLEDSIGRVLFDRSGNRLSPTDPGRFLFGELSSALASINAAVDKLRDEALDVPPSLSIAANFGFAHAWLLPRMSALQQAFPRYRFEIAPADSESALEMGEADIAIRFGAVSSCRANEVQLAREVVFPICSPAFAERHGLTGRIDEAVLARVPLLHMDQNNPRWLDWSGWCTLAGLAPVQSSARFRFNNYPLLIGAVLQGEGMALGWAELVQQAVAEGQLVALRPEVVRGDHGYLLFSRHRGSSLVQPVIEWFRAALAQAPQAL</sequence>
<evidence type="ECO:0000256" key="3">
    <source>
        <dbReference type="ARBA" id="ARBA00023125"/>
    </source>
</evidence>
<name>A0ABS5PYD9_9PSED</name>
<accession>A0ABS5PYD9</accession>
<evidence type="ECO:0000313" key="7">
    <source>
        <dbReference type="Proteomes" id="UP001196601"/>
    </source>
</evidence>
<evidence type="ECO:0000313" key="6">
    <source>
        <dbReference type="EMBL" id="MBS7661389.1"/>
    </source>
</evidence>
<dbReference type="Pfam" id="PF03466">
    <property type="entry name" value="LysR_substrate"/>
    <property type="match status" value="1"/>
</dbReference>
<keyword evidence="7" id="KW-1185">Reference proteome</keyword>
<dbReference type="InterPro" id="IPR058163">
    <property type="entry name" value="LysR-type_TF_proteobact-type"/>
</dbReference>
<gene>
    <name evidence="6" type="ORF">I0D00_05430</name>
</gene>
<dbReference type="PRINTS" id="PR00039">
    <property type="entry name" value="HTHLYSR"/>
</dbReference>
<dbReference type="Gene3D" id="3.40.190.10">
    <property type="entry name" value="Periplasmic binding protein-like II"/>
    <property type="match status" value="2"/>
</dbReference>
<dbReference type="PANTHER" id="PTHR30537:SF5">
    <property type="entry name" value="HTH-TYPE TRANSCRIPTIONAL ACTIVATOR TTDR-RELATED"/>
    <property type="match status" value="1"/>
</dbReference>
<dbReference type="RefSeq" id="WP_213638720.1">
    <property type="nucleotide sequence ID" value="NZ_JADPMV010000001.1"/>
</dbReference>
<evidence type="ECO:0000259" key="5">
    <source>
        <dbReference type="PROSITE" id="PS50931"/>
    </source>
</evidence>
<dbReference type="PANTHER" id="PTHR30537">
    <property type="entry name" value="HTH-TYPE TRANSCRIPTIONAL REGULATOR"/>
    <property type="match status" value="1"/>
</dbReference>
<reference evidence="6 7" key="1">
    <citation type="journal article" date="2021" name="Syst. Appl. Microbiol.">
        <title>Pseudomonas lalucatii sp. nov. isolated from Vallgornera, a karstic cave in Mallorca, Western Mediterranean.</title>
        <authorList>
            <person name="Busquets A."/>
            <person name="Mulet M."/>
            <person name="Gomila M."/>
            <person name="Garcia-Valdes E."/>
        </authorList>
    </citation>
    <scope>NUCLEOTIDE SEQUENCE [LARGE SCALE GENOMIC DNA]</scope>
    <source>
        <strain evidence="6 7">R1b54</strain>
    </source>
</reference>
<comment type="caution">
    <text evidence="6">The sequence shown here is derived from an EMBL/GenBank/DDBJ whole genome shotgun (WGS) entry which is preliminary data.</text>
</comment>
<organism evidence="6 7">
    <name type="scientific">Pseudomonas lalucatii</name>
    <dbReference type="NCBI Taxonomy" id="1424203"/>
    <lineage>
        <taxon>Bacteria</taxon>
        <taxon>Pseudomonadati</taxon>
        <taxon>Pseudomonadota</taxon>
        <taxon>Gammaproteobacteria</taxon>
        <taxon>Pseudomonadales</taxon>
        <taxon>Pseudomonadaceae</taxon>
        <taxon>Pseudomonas</taxon>
    </lineage>
</organism>
<dbReference type="EMBL" id="JADPMV010000001">
    <property type="protein sequence ID" value="MBS7661389.1"/>
    <property type="molecule type" value="Genomic_DNA"/>
</dbReference>
<dbReference type="SUPFAM" id="SSF53850">
    <property type="entry name" value="Periplasmic binding protein-like II"/>
    <property type="match status" value="1"/>
</dbReference>
<dbReference type="Proteomes" id="UP001196601">
    <property type="component" value="Unassembled WGS sequence"/>
</dbReference>
<dbReference type="Gene3D" id="1.10.10.10">
    <property type="entry name" value="Winged helix-like DNA-binding domain superfamily/Winged helix DNA-binding domain"/>
    <property type="match status" value="1"/>
</dbReference>
<dbReference type="InterPro" id="IPR036390">
    <property type="entry name" value="WH_DNA-bd_sf"/>
</dbReference>
<keyword evidence="4" id="KW-0804">Transcription</keyword>
<dbReference type="Pfam" id="PF00126">
    <property type="entry name" value="HTH_1"/>
    <property type="match status" value="1"/>
</dbReference>
<evidence type="ECO:0000256" key="1">
    <source>
        <dbReference type="ARBA" id="ARBA00009437"/>
    </source>
</evidence>